<evidence type="ECO:0000313" key="9">
    <source>
        <dbReference type="EMBL" id="KAK6945210.1"/>
    </source>
</evidence>
<dbReference type="InterPro" id="IPR003445">
    <property type="entry name" value="Cat_transpt"/>
</dbReference>
<dbReference type="PANTHER" id="PTHR31064:SF38">
    <property type="entry name" value="CATION TRANSPORTER HKT1_4-RELATED"/>
    <property type="match status" value="1"/>
</dbReference>
<evidence type="ECO:0000256" key="7">
    <source>
        <dbReference type="ARBA" id="ARBA00023136"/>
    </source>
</evidence>
<evidence type="ECO:0000256" key="6">
    <source>
        <dbReference type="ARBA" id="ARBA00023065"/>
    </source>
</evidence>
<evidence type="ECO:0000256" key="5">
    <source>
        <dbReference type="ARBA" id="ARBA00022989"/>
    </source>
</evidence>
<proteinExistence type="inferred from homology"/>
<dbReference type="GO" id="GO:0005886">
    <property type="term" value="C:plasma membrane"/>
    <property type="evidence" value="ECO:0007669"/>
    <property type="project" value="TreeGrafter"/>
</dbReference>
<dbReference type="GO" id="GO:0008324">
    <property type="term" value="F:monoatomic cation transmembrane transporter activity"/>
    <property type="evidence" value="ECO:0007669"/>
    <property type="project" value="InterPro"/>
</dbReference>
<comment type="similarity">
    <text evidence="2">Belongs to the TrkH potassium transport family. HKT (TC 2.A.38.3) subfamily.</text>
</comment>
<gene>
    <name evidence="9" type="ORF">RJ641_026312</name>
</gene>
<feature type="transmembrane region" description="Helical" evidence="8">
    <location>
        <begin position="73"/>
        <end position="95"/>
    </location>
</feature>
<keyword evidence="4 8" id="KW-0812">Transmembrane</keyword>
<dbReference type="Pfam" id="PF02386">
    <property type="entry name" value="TrkH"/>
    <property type="match status" value="1"/>
</dbReference>
<dbReference type="AlphaFoldDB" id="A0AAN8ZU04"/>
<keyword evidence="6" id="KW-0406">Ion transport</keyword>
<evidence type="ECO:0000256" key="8">
    <source>
        <dbReference type="SAM" id="Phobius"/>
    </source>
</evidence>
<feature type="transmembrane region" description="Helical" evidence="8">
    <location>
        <begin position="171"/>
        <end position="189"/>
    </location>
</feature>
<dbReference type="Proteomes" id="UP001370490">
    <property type="component" value="Unassembled WGS sequence"/>
</dbReference>
<reference evidence="9 10" key="1">
    <citation type="submission" date="2023-12" db="EMBL/GenBank/DDBJ databases">
        <title>A high-quality genome assembly for Dillenia turbinata (Dilleniales).</title>
        <authorList>
            <person name="Chanderbali A."/>
        </authorList>
    </citation>
    <scope>NUCLEOTIDE SEQUENCE [LARGE SCALE GENOMIC DNA]</scope>
    <source>
        <strain evidence="9">LSX21</strain>
        <tissue evidence="9">Leaf</tissue>
    </source>
</reference>
<organism evidence="9 10">
    <name type="scientific">Dillenia turbinata</name>
    <dbReference type="NCBI Taxonomy" id="194707"/>
    <lineage>
        <taxon>Eukaryota</taxon>
        <taxon>Viridiplantae</taxon>
        <taxon>Streptophyta</taxon>
        <taxon>Embryophyta</taxon>
        <taxon>Tracheophyta</taxon>
        <taxon>Spermatophyta</taxon>
        <taxon>Magnoliopsida</taxon>
        <taxon>eudicotyledons</taxon>
        <taxon>Gunneridae</taxon>
        <taxon>Pentapetalae</taxon>
        <taxon>Dilleniales</taxon>
        <taxon>Dilleniaceae</taxon>
        <taxon>Dillenia</taxon>
    </lineage>
</organism>
<dbReference type="InterPro" id="IPR051143">
    <property type="entry name" value="TrkH_K-transport"/>
</dbReference>
<name>A0AAN8ZU04_9MAGN</name>
<comment type="subcellular location">
    <subcellularLocation>
        <location evidence="1">Membrane</location>
        <topology evidence="1">Multi-pass membrane protein</topology>
    </subcellularLocation>
</comment>
<keyword evidence="5 8" id="KW-1133">Transmembrane helix</keyword>
<keyword evidence="7 8" id="KW-0472">Membrane</keyword>
<evidence type="ECO:0000313" key="10">
    <source>
        <dbReference type="Proteomes" id="UP001370490"/>
    </source>
</evidence>
<evidence type="ECO:0000256" key="2">
    <source>
        <dbReference type="ARBA" id="ARBA00010864"/>
    </source>
</evidence>
<dbReference type="EMBL" id="JBAMMX010000003">
    <property type="protein sequence ID" value="KAK6945210.1"/>
    <property type="molecule type" value="Genomic_DNA"/>
</dbReference>
<accession>A0AAN8ZU04</accession>
<comment type="caution">
    <text evidence="9">The sequence shown here is derived from an EMBL/GenBank/DDBJ whole genome shotgun (WGS) entry which is preliminary data.</text>
</comment>
<dbReference type="GO" id="GO:0030001">
    <property type="term" value="P:metal ion transport"/>
    <property type="evidence" value="ECO:0007669"/>
    <property type="project" value="UniProtKB-ARBA"/>
</dbReference>
<feature type="transmembrane region" description="Helical" evidence="8">
    <location>
        <begin position="239"/>
        <end position="260"/>
    </location>
</feature>
<sequence length="273" mass="30558">MGASSWPSESEGGTVSAMMINKGILLGFIPSGDSQASVLFHYTFVKQEESKYLLNHEDDVGYLHLLPRLHSSFLLITVLGFIVIQVVVFCSTEWYSEALRGLNSYQKIIGGLFQSENSRHAGETIVDLSTVALPSWYLPPYTSFLPIKDKEEASRYGGEKKKRRGKLLENLAFSQLSYLVIFVILVCITERKKLKEDPLNFDVLNIVLEVIGAYGNVGFSVGYSCERQLHPPSGCLDKWIGFSGKWSDGGKIILILVMILTKRGKKKCRYVCN</sequence>
<protein>
    <submittedName>
        <fullName evidence="9">Cation transporter</fullName>
    </submittedName>
</protein>
<keyword evidence="10" id="KW-1185">Reference proteome</keyword>
<dbReference type="PANTHER" id="PTHR31064">
    <property type="entry name" value="POTASSIUM TRANSPORT PROTEIN DDB_G0292412-RELATED"/>
    <property type="match status" value="1"/>
</dbReference>
<evidence type="ECO:0000256" key="3">
    <source>
        <dbReference type="ARBA" id="ARBA00022448"/>
    </source>
</evidence>
<evidence type="ECO:0000256" key="4">
    <source>
        <dbReference type="ARBA" id="ARBA00022692"/>
    </source>
</evidence>
<evidence type="ECO:0000256" key="1">
    <source>
        <dbReference type="ARBA" id="ARBA00004141"/>
    </source>
</evidence>
<keyword evidence="3" id="KW-0813">Transport</keyword>